<accession>A0ABP8FMJ3</accession>
<dbReference type="SMART" id="SM00382">
    <property type="entry name" value="AAA"/>
    <property type="match status" value="1"/>
</dbReference>
<evidence type="ECO:0000256" key="6">
    <source>
        <dbReference type="ARBA" id="ARBA00022967"/>
    </source>
</evidence>
<sequence>MPTDDAIVVKELKKSFKDLRVLCGINFSVKRGTVLAILGPNGAGKTTTVRILSTLLSPDGGTATVNGFDVQKQPRQVRGSIGLTGQFAAVDEYLTAEENLHMLGRLYRMSNNAIKARTRELLEKFDLVEAARRPVKNYSGGMKRRIDLAMSLVASPPVIFLDEPTTGLDPRSRMAVWEMIRQLKAEGTSILLTTQYMEEADQLADRIVVIDNGQVIAEGTADELKARVGSDRVALKLAAESDMQAACRVMDGEAVHTDFNRRIISITTQGGVTRLREILQRFESAGLQVENVSLNRPTLDDVFLALTGHSATDEPEENELEKQTRNG</sequence>
<dbReference type="PANTHER" id="PTHR42711">
    <property type="entry name" value="ABC TRANSPORTER ATP-BINDING PROTEIN"/>
    <property type="match status" value="1"/>
</dbReference>
<dbReference type="InterPro" id="IPR050763">
    <property type="entry name" value="ABC_transporter_ATP-binding"/>
</dbReference>
<dbReference type="EMBL" id="BAABFN010000002">
    <property type="protein sequence ID" value="GAA4307214.1"/>
    <property type="molecule type" value="Genomic_DNA"/>
</dbReference>
<keyword evidence="2" id="KW-0813">Transport</keyword>
<keyword evidence="3" id="KW-1003">Cell membrane</keyword>
<dbReference type="Proteomes" id="UP001501207">
    <property type="component" value="Unassembled WGS sequence"/>
</dbReference>
<keyword evidence="11" id="KW-1185">Reference proteome</keyword>
<keyword evidence="4" id="KW-0547">Nucleotide-binding</keyword>
<keyword evidence="7" id="KW-0472">Membrane</keyword>
<dbReference type="NCBIfam" id="TIGR01188">
    <property type="entry name" value="drrA"/>
    <property type="match status" value="1"/>
</dbReference>
<evidence type="ECO:0000256" key="5">
    <source>
        <dbReference type="ARBA" id="ARBA00022840"/>
    </source>
</evidence>
<dbReference type="InterPro" id="IPR017871">
    <property type="entry name" value="ABC_transporter-like_CS"/>
</dbReference>
<organism evidence="10 11">
    <name type="scientific">Compostibacter hankyongensis</name>
    <dbReference type="NCBI Taxonomy" id="1007089"/>
    <lineage>
        <taxon>Bacteria</taxon>
        <taxon>Pseudomonadati</taxon>
        <taxon>Bacteroidota</taxon>
        <taxon>Chitinophagia</taxon>
        <taxon>Chitinophagales</taxon>
        <taxon>Chitinophagaceae</taxon>
        <taxon>Compostibacter</taxon>
    </lineage>
</organism>
<evidence type="ECO:0000256" key="1">
    <source>
        <dbReference type="ARBA" id="ARBA00004413"/>
    </source>
</evidence>
<comment type="caution">
    <text evidence="10">The sequence shown here is derived from an EMBL/GenBank/DDBJ whole genome shotgun (WGS) entry which is preliminary data.</text>
</comment>
<dbReference type="RefSeq" id="WP_344977488.1">
    <property type="nucleotide sequence ID" value="NZ_BAABFN010000002.1"/>
</dbReference>
<evidence type="ECO:0000256" key="2">
    <source>
        <dbReference type="ARBA" id="ARBA00022448"/>
    </source>
</evidence>
<reference evidence="11" key="1">
    <citation type="journal article" date="2019" name="Int. J. Syst. Evol. Microbiol.">
        <title>The Global Catalogue of Microorganisms (GCM) 10K type strain sequencing project: providing services to taxonomists for standard genome sequencing and annotation.</title>
        <authorList>
            <consortium name="The Broad Institute Genomics Platform"/>
            <consortium name="The Broad Institute Genome Sequencing Center for Infectious Disease"/>
            <person name="Wu L."/>
            <person name="Ma J."/>
        </authorList>
    </citation>
    <scope>NUCLEOTIDE SEQUENCE [LARGE SCALE GENOMIC DNA]</scope>
    <source>
        <strain evidence="11">JCM 17664</strain>
    </source>
</reference>
<gene>
    <name evidence="10" type="ORF">GCM10023143_13570</name>
</gene>
<dbReference type="InterPro" id="IPR003439">
    <property type="entry name" value="ABC_transporter-like_ATP-bd"/>
</dbReference>
<evidence type="ECO:0000313" key="11">
    <source>
        <dbReference type="Proteomes" id="UP001501207"/>
    </source>
</evidence>
<evidence type="ECO:0000256" key="8">
    <source>
        <dbReference type="ARBA" id="ARBA00049985"/>
    </source>
</evidence>
<dbReference type="InterPro" id="IPR003593">
    <property type="entry name" value="AAA+_ATPase"/>
</dbReference>
<dbReference type="Pfam" id="PF13732">
    <property type="entry name" value="DrrA1-3_C"/>
    <property type="match status" value="1"/>
</dbReference>
<dbReference type="Gene3D" id="3.40.50.300">
    <property type="entry name" value="P-loop containing nucleotide triphosphate hydrolases"/>
    <property type="match status" value="1"/>
</dbReference>
<dbReference type="GO" id="GO:0005524">
    <property type="term" value="F:ATP binding"/>
    <property type="evidence" value="ECO:0007669"/>
    <property type="project" value="UniProtKB-KW"/>
</dbReference>
<comment type="similarity">
    <text evidence="8">Belongs to the ABC transporter superfamily. Drug exporter-1 (DrugE1) (TC 3.A.1.105) family.</text>
</comment>
<dbReference type="InterPro" id="IPR005894">
    <property type="entry name" value="DrrA"/>
</dbReference>
<dbReference type="Pfam" id="PF00005">
    <property type="entry name" value="ABC_tran"/>
    <property type="match status" value="1"/>
</dbReference>
<dbReference type="InterPro" id="IPR027417">
    <property type="entry name" value="P-loop_NTPase"/>
</dbReference>
<feature type="domain" description="ABC transporter" evidence="9">
    <location>
        <begin position="7"/>
        <end position="237"/>
    </location>
</feature>
<proteinExistence type="inferred from homology"/>
<dbReference type="InterPro" id="IPR025302">
    <property type="entry name" value="DrrA1/2-like_C"/>
</dbReference>
<dbReference type="PROSITE" id="PS00211">
    <property type="entry name" value="ABC_TRANSPORTER_1"/>
    <property type="match status" value="1"/>
</dbReference>
<dbReference type="PROSITE" id="PS50893">
    <property type="entry name" value="ABC_TRANSPORTER_2"/>
    <property type="match status" value="1"/>
</dbReference>
<dbReference type="SUPFAM" id="SSF52540">
    <property type="entry name" value="P-loop containing nucleoside triphosphate hydrolases"/>
    <property type="match status" value="1"/>
</dbReference>
<evidence type="ECO:0000256" key="3">
    <source>
        <dbReference type="ARBA" id="ARBA00022475"/>
    </source>
</evidence>
<keyword evidence="5 10" id="KW-0067">ATP-binding</keyword>
<name>A0ABP8FMJ3_9BACT</name>
<evidence type="ECO:0000313" key="10">
    <source>
        <dbReference type="EMBL" id="GAA4307214.1"/>
    </source>
</evidence>
<evidence type="ECO:0000259" key="9">
    <source>
        <dbReference type="PROSITE" id="PS50893"/>
    </source>
</evidence>
<evidence type="ECO:0000256" key="4">
    <source>
        <dbReference type="ARBA" id="ARBA00022741"/>
    </source>
</evidence>
<keyword evidence="6" id="KW-1278">Translocase</keyword>
<protein>
    <submittedName>
        <fullName evidence="10">Daunorubicin resistance protein DrrA family ABC transporter ATP-binding protein</fullName>
    </submittedName>
</protein>
<evidence type="ECO:0000256" key="7">
    <source>
        <dbReference type="ARBA" id="ARBA00023136"/>
    </source>
</evidence>
<comment type="subcellular location">
    <subcellularLocation>
        <location evidence="1">Cell membrane</location>
        <topology evidence="1">Peripheral membrane protein</topology>
        <orientation evidence="1">Cytoplasmic side</orientation>
    </subcellularLocation>
</comment>
<dbReference type="PANTHER" id="PTHR42711:SF19">
    <property type="entry name" value="DOXORUBICIN RESISTANCE ATP-BINDING PROTEIN DRRA"/>
    <property type="match status" value="1"/>
</dbReference>